<evidence type="ECO:0000256" key="2">
    <source>
        <dbReference type="ARBA" id="ARBA00022553"/>
    </source>
</evidence>
<evidence type="ECO:0000256" key="4">
    <source>
        <dbReference type="ARBA" id="ARBA00023136"/>
    </source>
</evidence>
<keyword evidence="3" id="KW-0677">Repeat</keyword>
<feature type="region of interest" description="Disordered" evidence="5">
    <location>
        <begin position="217"/>
        <end position="286"/>
    </location>
</feature>
<reference evidence="6" key="1">
    <citation type="submission" date="2021-01" db="EMBL/GenBank/DDBJ databases">
        <title>A chromosome-scale assembly of European eel, Anguilla anguilla.</title>
        <authorList>
            <person name="Henkel C."/>
            <person name="Jong-Raadsen S.A."/>
            <person name="Dufour S."/>
            <person name="Weltzien F.-A."/>
            <person name="Palstra A.P."/>
            <person name="Pelster B."/>
            <person name="Spaink H.P."/>
            <person name="Van Den Thillart G.E."/>
            <person name="Jansen H."/>
            <person name="Zahm M."/>
            <person name="Klopp C."/>
            <person name="Cedric C."/>
            <person name="Louis A."/>
            <person name="Berthelot C."/>
            <person name="Parey E."/>
            <person name="Roest Crollius H."/>
            <person name="Montfort J."/>
            <person name="Robinson-Rechavi M."/>
            <person name="Bucao C."/>
            <person name="Bouchez O."/>
            <person name="Gislard M."/>
            <person name="Lluch J."/>
            <person name="Milhes M."/>
            <person name="Lampietro C."/>
            <person name="Lopez Roques C."/>
            <person name="Donnadieu C."/>
            <person name="Braasch I."/>
            <person name="Desvignes T."/>
            <person name="Postlethwait J."/>
            <person name="Bobe J."/>
            <person name="Guiguen Y."/>
            <person name="Dirks R."/>
        </authorList>
    </citation>
    <scope>NUCLEOTIDE SEQUENCE</scope>
    <source>
        <strain evidence="6">Tag_6206</strain>
        <tissue evidence="6">Liver</tissue>
    </source>
</reference>
<comment type="caution">
    <text evidence="6">The sequence shown here is derived from an EMBL/GenBank/DDBJ whole genome shotgun (WGS) entry which is preliminary data.</text>
</comment>
<protein>
    <submittedName>
        <fullName evidence="6">Uncharacterized protein</fullName>
    </submittedName>
</protein>
<keyword evidence="2" id="KW-0597">Phosphoprotein</keyword>
<keyword evidence="4" id="KW-0472">Membrane</keyword>
<dbReference type="PANTHER" id="PTHR14514:SF2">
    <property type="entry name" value="A-KINASE ANCHOR PROTEIN 6"/>
    <property type="match status" value="1"/>
</dbReference>
<comment type="subcellular location">
    <subcellularLocation>
        <location evidence="1">Endomembrane system</location>
    </subcellularLocation>
</comment>
<sequence length="420" mass="45837">MEIIDMASVALKNKDQEPPGSAPLSQIRDKVLEHSHRPIHLRKGDFYSYLSLSSHDSDCGEVSTCTEDKSSTPLPYDVSDTPDFHDEELLFQACTEEVYLGPPLCYTMSMPKKQNLKSRACLSPETIMDGAPLPACTEYQKAPGISPGSTAGSQLECHNEAAYLNPLPCETLIDTVECFADTKMLESNISPVMTKIRVSCSSTNPLKEEGSLYINPKINCPQIRKSDRDEKGPASQRMKQKNVRKGCSSLQEAKSTHKQSPRPEQALAREARAPAEGPSLQPRRLCFPEPLRRAGERTRQAPAQESVRRPCPQLQAQALSGWGGGVAPRAPRPLVSWLHPLACGSHRTGPLAVLAPPPRCAVFGPSSDDVISTARPPATVLFLSRTPGLSYLNETFSQEIGGRSGLPEGLCFHASRASRR</sequence>
<keyword evidence="7" id="KW-1185">Reference proteome</keyword>
<name>A0A9D3MYY6_ANGAN</name>
<gene>
    <name evidence="6" type="ORF">ANANG_G00019790</name>
</gene>
<dbReference type="EMBL" id="JAFIRN010000001">
    <property type="protein sequence ID" value="KAG5857469.1"/>
    <property type="molecule type" value="Genomic_DNA"/>
</dbReference>
<dbReference type="Proteomes" id="UP001044222">
    <property type="component" value="Unassembled WGS sequence"/>
</dbReference>
<dbReference type="PANTHER" id="PTHR14514">
    <property type="entry name" value="PKA ANCHORING PROTEIN"/>
    <property type="match status" value="1"/>
</dbReference>
<evidence type="ECO:0000256" key="5">
    <source>
        <dbReference type="SAM" id="MobiDB-lite"/>
    </source>
</evidence>
<evidence type="ECO:0000256" key="3">
    <source>
        <dbReference type="ARBA" id="ARBA00022737"/>
    </source>
</evidence>
<evidence type="ECO:0000313" key="7">
    <source>
        <dbReference type="Proteomes" id="UP001044222"/>
    </source>
</evidence>
<evidence type="ECO:0000313" key="6">
    <source>
        <dbReference type="EMBL" id="KAG5857469.1"/>
    </source>
</evidence>
<accession>A0A9D3MYY6</accession>
<organism evidence="6 7">
    <name type="scientific">Anguilla anguilla</name>
    <name type="common">European freshwater eel</name>
    <name type="synonym">Muraena anguilla</name>
    <dbReference type="NCBI Taxonomy" id="7936"/>
    <lineage>
        <taxon>Eukaryota</taxon>
        <taxon>Metazoa</taxon>
        <taxon>Chordata</taxon>
        <taxon>Craniata</taxon>
        <taxon>Vertebrata</taxon>
        <taxon>Euteleostomi</taxon>
        <taxon>Actinopterygii</taxon>
        <taxon>Neopterygii</taxon>
        <taxon>Teleostei</taxon>
        <taxon>Anguilliformes</taxon>
        <taxon>Anguillidae</taxon>
        <taxon>Anguilla</taxon>
    </lineage>
</organism>
<proteinExistence type="predicted"/>
<evidence type="ECO:0000256" key="1">
    <source>
        <dbReference type="ARBA" id="ARBA00004308"/>
    </source>
</evidence>
<dbReference type="AlphaFoldDB" id="A0A9D3MYY6"/>